<evidence type="ECO:0000313" key="7">
    <source>
        <dbReference type="Proteomes" id="UP000196694"/>
    </source>
</evidence>
<evidence type="ECO:0000313" key="4">
    <source>
        <dbReference type="EMBL" id="ALL01278.1"/>
    </source>
</evidence>
<protein>
    <submittedName>
        <fullName evidence="4">CBS domain protein</fullName>
    </submittedName>
</protein>
<name>A0A0P0N501_9CREN</name>
<dbReference type="Pfam" id="PF00571">
    <property type="entry name" value="CBS"/>
    <property type="match status" value="4"/>
</dbReference>
<dbReference type="STRING" id="1273541.Pyrde_1230"/>
<dbReference type="InterPro" id="IPR046342">
    <property type="entry name" value="CBS_dom_sf"/>
</dbReference>
<feature type="domain" description="CBS" evidence="3">
    <location>
        <begin position="144"/>
        <end position="200"/>
    </location>
</feature>
<keyword evidence="1 2" id="KW-0129">CBS domain</keyword>
<evidence type="ECO:0000256" key="1">
    <source>
        <dbReference type="ARBA" id="ARBA00023122"/>
    </source>
</evidence>
<organism evidence="4 6">
    <name type="scientific">Pyrodictium delaneyi</name>
    <dbReference type="NCBI Taxonomy" id="1273541"/>
    <lineage>
        <taxon>Archaea</taxon>
        <taxon>Thermoproteota</taxon>
        <taxon>Thermoprotei</taxon>
        <taxon>Desulfurococcales</taxon>
        <taxon>Pyrodictiaceae</taxon>
        <taxon>Pyrodictium</taxon>
    </lineage>
</organism>
<sequence length="273" mass="30439">MRSMAITKKARDIMQTDYPAVDKDETLEHAVRVMKKYDSDRVLTFEDDKLVGIMTKKDIMVKLATLRTRNVALGRMHVSSFMTPDPKTVGLETDAATIAQVMVDEGIGSLPVVDDGKVAGLITRWEVANLVEEIGADVKVVDVMVTVPEVLRTTNKVLHARQLLLRYNVIFLPVLDEEGRLVGYLTVDEVADAFLAFHDIVPEKFRKERIEHLLVDDIMRLRPPTVSPDSSVVEALEKMRLKKTKGVAVVHDGKLVGIVTLNELVKLIATRGS</sequence>
<feature type="domain" description="CBS" evidence="3">
    <location>
        <begin position="82"/>
        <end position="138"/>
    </location>
</feature>
<dbReference type="InterPro" id="IPR051257">
    <property type="entry name" value="Diverse_CBS-Domain"/>
</dbReference>
<dbReference type="SUPFAM" id="SSF54631">
    <property type="entry name" value="CBS-domain pair"/>
    <property type="match status" value="2"/>
</dbReference>
<dbReference type="SMART" id="SM00116">
    <property type="entry name" value="CBS"/>
    <property type="match status" value="4"/>
</dbReference>
<dbReference type="Proteomes" id="UP000058613">
    <property type="component" value="Chromosome"/>
</dbReference>
<feature type="domain" description="CBS" evidence="3">
    <location>
        <begin position="14"/>
        <end position="73"/>
    </location>
</feature>
<evidence type="ECO:0000313" key="5">
    <source>
        <dbReference type="EMBL" id="OWJ55650.1"/>
    </source>
</evidence>
<dbReference type="Gene3D" id="3.10.580.10">
    <property type="entry name" value="CBS-domain"/>
    <property type="match status" value="2"/>
</dbReference>
<gene>
    <name evidence="5" type="ORF">Pdsh_02380</name>
    <name evidence="4" type="ORF">Pyrde_1230</name>
</gene>
<dbReference type="CDD" id="cd02205">
    <property type="entry name" value="CBS_pair_SF"/>
    <property type="match status" value="1"/>
</dbReference>
<evidence type="ECO:0000259" key="3">
    <source>
        <dbReference type="PROSITE" id="PS51371"/>
    </source>
</evidence>
<feature type="domain" description="CBS" evidence="3">
    <location>
        <begin position="219"/>
        <end position="273"/>
    </location>
</feature>
<dbReference type="PANTHER" id="PTHR43080:SF2">
    <property type="entry name" value="CBS DOMAIN-CONTAINING PROTEIN"/>
    <property type="match status" value="1"/>
</dbReference>
<dbReference type="InterPro" id="IPR000644">
    <property type="entry name" value="CBS_dom"/>
</dbReference>
<dbReference type="PANTHER" id="PTHR43080">
    <property type="entry name" value="CBS DOMAIN-CONTAINING PROTEIN CBSX3, MITOCHONDRIAL"/>
    <property type="match status" value="1"/>
</dbReference>
<keyword evidence="7" id="KW-1185">Reference proteome</keyword>
<reference evidence="5 7" key="2">
    <citation type="submission" date="2017-05" db="EMBL/GenBank/DDBJ databases">
        <title>The draft genome of the hyperthermophilic archaeon 'Pyrodictium delaneyi strain Hulk', an iron and nitrate reducer, reveals the capacity for sulfate reduction.</title>
        <authorList>
            <person name="Demey L.M."/>
            <person name="Miller C."/>
            <person name="Manzella M."/>
            <person name="Reguera G."/>
            <person name="Kashefi K."/>
        </authorList>
    </citation>
    <scope>NUCLEOTIDE SEQUENCE [LARGE SCALE GENOMIC DNA]</scope>
    <source>
        <strain evidence="5 7">Hulk</strain>
    </source>
</reference>
<dbReference type="EMBL" id="CP013011">
    <property type="protein sequence ID" value="ALL01278.1"/>
    <property type="molecule type" value="Genomic_DNA"/>
</dbReference>
<dbReference type="KEGG" id="pdl:Pyrde_1230"/>
<proteinExistence type="predicted"/>
<accession>A0A0P0N501</accession>
<dbReference type="AlphaFoldDB" id="A0A0P0N501"/>
<dbReference type="Proteomes" id="UP000196694">
    <property type="component" value="Unassembled WGS sequence"/>
</dbReference>
<dbReference type="PROSITE" id="PS51371">
    <property type="entry name" value="CBS"/>
    <property type="match status" value="4"/>
</dbReference>
<evidence type="ECO:0000313" key="6">
    <source>
        <dbReference type="Proteomes" id="UP000058613"/>
    </source>
</evidence>
<dbReference type="EMBL" id="NCQP01000001">
    <property type="protein sequence ID" value="OWJ55650.1"/>
    <property type="molecule type" value="Genomic_DNA"/>
</dbReference>
<evidence type="ECO:0000256" key="2">
    <source>
        <dbReference type="PROSITE-ProRule" id="PRU00703"/>
    </source>
</evidence>
<reference evidence="4 6" key="1">
    <citation type="submission" date="2015-10" db="EMBL/GenBank/DDBJ databases">
        <title>Complete genome sequence of hyperthermophilic archaeon Pyrodictium delaneyi Su06.</title>
        <authorList>
            <person name="Jung J.-H."/>
            <person name="Lin J."/>
            <person name="Holden J.F."/>
            <person name="Park C.-S."/>
        </authorList>
    </citation>
    <scope>NUCLEOTIDE SEQUENCE [LARGE SCALE GENOMIC DNA]</scope>
    <source>
        <strain evidence="4 6">Su06</strain>
    </source>
</reference>